<gene>
    <name evidence="1" type="ORF">OM33_20080</name>
</gene>
<reference evidence="1 2" key="1">
    <citation type="submission" date="2014-11" db="EMBL/GenBank/DDBJ databases">
        <title>Complete Genome Sequence of Pseudoalteromonas sp. Strain OCN003 Isolated from Kaneohe Bay, Oahu, Hawaii.</title>
        <authorList>
            <person name="Beurmann S."/>
            <person name="Videau P."/>
            <person name="Ushijima B."/>
            <person name="Smith A.M."/>
            <person name="Aeby G.S."/>
            <person name="Callahan S.M."/>
            <person name="Belcaid M."/>
        </authorList>
    </citation>
    <scope>NUCLEOTIDE SEQUENCE [LARGE SCALE GENOMIC DNA]</scope>
    <source>
        <strain evidence="1 2">OCN003</strain>
    </source>
</reference>
<keyword evidence="2" id="KW-1185">Reference proteome</keyword>
<accession>A0A0A7EL13</accession>
<name>A0A0A7EL13_9GAMM</name>
<sequence length="132" mass="15067">MAVALNNQCISFYLLKPETYLFGKHYFIRKKIKAAGLKIIGKKKISLSFNDLMALYPNLMARITMSLRVPFLMDLDMYFVEGENVVSRLNSLKYDIRQELSGAKLGGFLHTPDSPQELKQHLSILLKESPQA</sequence>
<dbReference type="Gene3D" id="3.30.70.141">
    <property type="entry name" value="Nucleoside diphosphate kinase-like domain"/>
    <property type="match status" value="1"/>
</dbReference>
<organism evidence="1 2">
    <name type="scientific">Pseudoalteromonas piratica</name>
    <dbReference type="NCBI Taxonomy" id="1348114"/>
    <lineage>
        <taxon>Bacteria</taxon>
        <taxon>Pseudomonadati</taxon>
        <taxon>Pseudomonadota</taxon>
        <taxon>Gammaproteobacteria</taxon>
        <taxon>Alteromonadales</taxon>
        <taxon>Pseudoalteromonadaceae</taxon>
        <taxon>Pseudoalteromonas</taxon>
    </lineage>
</organism>
<dbReference type="RefSeq" id="WP_040136247.1">
    <property type="nucleotide sequence ID" value="NZ_CP009889.1"/>
</dbReference>
<protein>
    <submittedName>
        <fullName evidence="1">Uncharacterized protein</fullName>
    </submittedName>
</protein>
<dbReference type="AlphaFoldDB" id="A0A0A7EL13"/>
<dbReference type="eggNOG" id="ENOG5033U7Z">
    <property type="taxonomic scope" value="Bacteria"/>
</dbReference>
<dbReference type="HOGENOM" id="CLU_1915307_0_0_6"/>
<dbReference type="EMBL" id="CP009889">
    <property type="protein sequence ID" value="AIY67339.1"/>
    <property type="molecule type" value="Genomic_DNA"/>
</dbReference>
<evidence type="ECO:0000313" key="1">
    <source>
        <dbReference type="EMBL" id="AIY67339.1"/>
    </source>
</evidence>
<dbReference type="Proteomes" id="UP000030341">
    <property type="component" value="Chromosome 2"/>
</dbReference>
<dbReference type="InterPro" id="IPR036850">
    <property type="entry name" value="NDK-like_dom_sf"/>
</dbReference>
<evidence type="ECO:0000313" key="2">
    <source>
        <dbReference type="Proteomes" id="UP000030341"/>
    </source>
</evidence>
<dbReference type="OrthoDB" id="9903675at2"/>
<proteinExistence type="predicted"/>
<dbReference type="KEGG" id="pseo:OM33_20080"/>
<dbReference type="SUPFAM" id="SSF54919">
    <property type="entry name" value="Nucleoside diphosphate kinase, NDK"/>
    <property type="match status" value="1"/>
</dbReference>